<sequence length="73" mass="8672">MMNQGKLQGTIIKHLWLRKTTCSRTCYTKWLERKYVCVRQFNLPTERAQKKTWQMEDSYGVNLGERDLMSGQG</sequence>
<dbReference type="EMBL" id="KK869473">
    <property type="protein sequence ID" value="KDR06946.1"/>
    <property type="molecule type" value="Genomic_DNA"/>
</dbReference>
<name>A0A067QGG9_ZOONE</name>
<organism evidence="1 2">
    <name type="scientific">Zootermopsis nevadensis</name>
    <name type="common">Dampwood termite</name>
    <dbReference type="NCBI Taxonomy" id="136037"/>
    <lineage>
        <taxon>Eukaryota</taxon>
        <taxon>Metazoa</taxon>
        <taxon>Ecdysozoa</taxon>
        <taxon>Arthropoda</taxon>
        <taxon>Hexapoda</taxon>
        <taxon>Insecta</taxon>
        <taxon>Pterygota</taxon>
        <taxon>Neoptera</taxon>
        <taxon>Polyneoptera</taxon>
        <taxon>Dictyoptera</taxon>
        <taxon>Blattodea</taxon>
        <taxon>Blattoidea</taxon>
        <taxon>Termitoidae</taxon>
        <taxon>Termopsidae</taxon>
        <taxon>Zootermopsis</taxon>
    </lineage>
</organism>
<proteinExistence type="predicted"/>
<dbReference type="Proteomes" id="UP000027135">
    <property type="component" value="Unassembled WGS sequence"/>
</dbReference>
<keyword evidence="2" id="KW-1185">Reference proteome</keyword>
<reference evidence="1 2" key="1">
    <citation type="journal article" date="2014" name="Nat. Commun.">
        <title>Molecular traces of alternative social organization in a termite genome.</title>
        <authorList>
            <person name="Terrapon N."/>
            <person name="Li C."/>
            <person name="Robertson H.M."/>
            <person name="Ji L."/>
            <person name="Meng X."/>
            <person name="Booth W."/>
            <person name="Chen Z."/>
            <person name="Childers C.P."/>
            <person name="Glastad K.M."/>
            <person name="Gokhale K."/>
            <person name="Gowin J."/>
            <person name="Gronenberg W."/>
            <person name="Hermansen R.A."/>
            <person name="Hu H."/>
            <person name="Hunt B.G."/>
            <person name="Huylmans A.K."/>
            <person name="Khalil S.M."/>
            <person name="Mitchell R.D."/>
            <person name="Munoz-Torres M.C."/>
            <person name="Mustard J.A."/>
            <person name="Pan H."/>
            <person name="Reese J.T."/>
            <person name="Scharf M.E."/>
            <person name="Sun F."/>
            <person name="Vogel H."/>
            <person name="Xiao J."/>
            <person name="Yang W."/>
            <person name="Yang Z."/>
            <person name="Yang Z."/>
            <person name="Zhou J."/>
            <person name="Zhu J."/>
            <person name="Brent C.S."/>
            <person name="Elsik C.G."/>
            <person name="Goodisman M.A."/>
            <person name="Liberles D.A."/>
            <person name="Roe R.M."/>
            <person name="Vargo E.L."/>
            <person name="Vilcinskas A."/>
            <person name="Wang J."/>
            <person name="Bornberg-Bauer E."/>
            <person name="Korb J."/>
            <person name="Zhang G."/>
            <person name="Liebig J."/>
        </authorList>
    </citation>
    <scope>NUCLEOTIDE SEQUENCE [LARGE SCALE GENOMIC DNA]</scope>
    <source>
        <tissue evidence="1">Whole organism</tissue>
    </source>
</reference>
<gene>
    <name evidence="1" type="ORF">L798_03734</name>
</gene>
<dbReference type="AlphaFoldDB" id="A0A067QGG9"/>
<accession>A0A067QGG9</accession>
<evidence type="ECO:0000313" key="2">
    <source>
        <dbReference type="Proteomes" id="UP000027135"/>
    </source>
</evidence>
<evidence type="ECO:0000313" key="1">
    <source>
        <dbReference type="EMBL" id="KDR06946.1"/>
    </source>
</evidence>
<protein>
    <submittedName>
        <fullName evidence="1">Uncharacterized protein</fullName>
    </submittedName>
</protein>
<dbReference type="InParanoid" id="A0A067QGG9"/>